<dbReference type="GO" id="GO:0005524">
    <property type="term" value="F:ATP binding"/>
    <property type="evidence" value="ECO:0007669"/>
    <property type="project" value="UniProtKB-KW"/>
</dbReference>
<dbReference type="InterPro" id="IPR036640">
    <property type="entry name" value="ABC1_TM_sf"/>
</dbReference>
<dbReference type="PANTHER" id="PTHR24223">
    <property type="entry name" value="ATP-BINDING CASSETTE SUB-FAMILY C"/>
    <property type="match status" value="1"/>
</dbReference>
<feature type="transmembrane region" description="Helical" evidence="12">
    <location>
        <begin position="103"/>
        <end position="126"/>
    </location>
</feature>
<evidence type="ECO:0000256" key="9">
    <source>
        <dbReference type="ARBA" id="ARBA00022967"/>
    </source>
</evidence>
<keyword evidence="7" id="KW-0547">Nucleotide-binding</keyword>
<evidence type="ECO:0000256" key="8">
    <source>
        <dbReference type="ARBA" id="ARBA00022840"/>
    </source>
</evidence>
<dbReference type="FunFam" id="1.20.1560.10:FF:000010">
    <property type="entry name" value="Multidrug resistance-associated ABC transporter"/>
    <property type="match status" value="1"/>
</dbReference>
<dbReference type="GO" id="GO:0016887">
    <property type="term" value="F:ATP hydrolysis activity"/>
    <property type="evidence" value="ECO:0007669"/>
    <property type="project" value="InterPro"/>
</dbReference>
<dbReference type="InterPro" id="IPR017871">
    <property type="entry name" value="ABC_transporter-like_CS"/>
</dbReference>
<sequence length="1509" mass="165694">MTASRLASIVRIITNANPPNPSLSFFLRHTCPSPTSRVGMAQCYDGEGFAHPVSGLRDFDLTFCFQEGILQSSLLSLLLACSIISSLKLCLQVGNFRSIKSRGILAGKITLLTAAIGCSVAAYVISRNKPTGVLEVFILEPVAFLSAVALTYFNHTRNRKSSTVLLIFWPVYLFVLAVWARSVINTDFARYRTLLLLKGSVAVAVLGAFTLECIGPETGLPEDENTRYEHPILTANVYSVWTFSWMTSLMAKGATRPITEEDLPSLVPSDESEHLGNLLEGYLHKYGVWSSLFRAYGGPYVAAVVLKVIQDALAFLQPQLLRLLLAFISRYQDAGPQPSAAEGFSICVLMFIASVVQTILLNQYFERAYETGMRIRAGLVTAIFSKALVLSNDERGRTTGDIVNLMSVDAIRMQDLCTYGIIALSGPLQITLAFISLYNILGWACFVGVGVMIASIPLSTLIARIQKRMQEQQMKNRDERTRLMSETLANIKSIKLYAWESAFMRKILSVRNDKELRMLRKIGVVQAASMTMWSGIPLLVAFSSFATVAATSSRPLTADIIFPSISLFMLLQFPLAMFSQVISNIVEALVSVKRLKSFFRASELQPDAREVTIKPDLQPGDEVVNIVDGEFRWDSTAVVPTLENINLVARAGQLTGVMGRVGAGKTSLLSAIIGDMSRSEGKVKVFGTVSYAPQNPWILSATIRENITFNHVYEEEFYQTVIEACALGPDLALLAQGDLTEVGEKGITLSGGQRARVSLARAVYARADLVLLDDCLAAVDSHVARHVFDNVIGPNGLLSSQARILVTNSIAFVHQFDQIVYLRRGIIMECGPVATLLENEEGELCKLVRGHGTGLHASGSSTPYAVTSGSVTPVEDASVVSSDQTSDYTLAISEKLKNRGPFSKAINAPAKSVRAANSAGLSTEHREQGRVKGRVYWQYIEAASKMGFSIYVVATIAQQVLTLLGNLALRSWGEHNREVGSNEGMLKYLLVYGSFTFSATILGALASLSIFILCSLRSSKYLHDLMLKALMDSPLSYFELTPTGRILNLFSRDVYVVDSLLARLIQNLFRTATVCVAILAVIGFSFPPFLLSVLPIGWFYLRTMKYYLATSRELKRLDSVSKSPIFAWFSESLSGVSTIRSFNQQYVFIKANQRHIDRNQICYLPSIAVNRWLSIRLEIVGALIILMVSTLAVTALITSGVDAGLVGLVLSYAMNATSSLNWVVRSASDVEQNIVSVERILHQSDATPEKPQFIEEAKPQAPWPSKGRIEFKNYSMRYRPELDLVLKDIVLDIKPAEKIGVCGRTGAGKSSLLLALFRIIEPAEGTILIDGVDIRNIGLHDLRSSISIVPQTPDLFEGTMRENIDPVGQFEDVDIWVALEQAHLREYVESLPEGLDAPVREGGQSLSSGQRQLLCFARALLRKSKILVLDEATSAVDLDTDQQIQSILKSPAFEDVTILTIAHRLNTIISGSKILVMDQGRVAEYDEPQALLADQSSIFFSLANEAGLV</sequence>
<keyword evidence="6" id="KW-0677">Repeat</keyword>
<evidence type="ECO:0000256" key="12">
    <source>
        <dbReference type="SAM" id="Phobius"/>
    </source>
</evidence>
<dbReference type="CDD" id="cd18580">
    <property type="entry name" value="ABC_6TM_ABCC_D2"/>
    <property type="match status" value="1"/>
</dbReference>
<feature type="transmembrane region" description="Helical" evidence="12">
    <location>
        <begin position="69"/>
        <end position="91"/>
    </location>
</feature>
<comment type="caution">
    <text evidence="15">The sequence shown here is derived from an EMBL/GenBank/DDBJ whole genome shotgun (WGS) entry which is preliminary data.</text>
</comment>
<feature type="transmembrane region" description="Helical" evidence="12">
    <location>
        <begin position="132"/>
        <end position="153"/>
    </location>
</feature>
<evidence type="ECO:0000256" key="7">
    <source>
        <dbReference type="ARBA" id="ARBA00022741"/>
    </source>
</evidence>
<evidence type="ECO:0000256" key="3">
    <source>
        <dbReference type="ARBA" id="ARBA00022448"/>
    </source>
</evidence>
<evidence type="ECO:0000259" key="13">
    <source>
        <dbReference type="PROSITE" id="PS50893"/>
    </source>
</evidence>
<dbReference type="InterPro" id="IPR056227">
    <property type="entry name" value="TMD0_ABC"/>
</dbReference>
<dbReference type="SUPFAM" id="SSF90123">
    <property type="entry name" value="ABC transporter transmembrane region"/>
    <property type="match status" value="2"/>
</dbReference>
<feature type="transmembrane region" description="Helical" evidence="12">
    <location>
        <begin position="989"/>
        <end position="1016"/>
    </location>
</feature>
<evidence type="ECO:0000256" key="6">
    <source>
        <dbReference type="ARBA" id="ARBA00022737"/>
    </source>
</evidence>
<reference evidence="15" key="1">
    <citation type="submission" date="2023-11" db="EMBL/GenBank/DDBJ databases">
        <authorList>
            <person name="De Vega J J."/>
            <person name="De Vega J J."/>
        </authorList>
    </citation>
    <scope>NUCLEOTIDE SEQUENCE</scope>
</reference>
<accession>A0AAD2H0H2</accession>
<dbReference type="FunFam" id="3.40.50.300:FF:000450">
    <property type="entry name" value="ABC transporter C family member 2"/>
    <property type="match status" value="1"/>
</dbReference>
<comment type="similarity">
    <text evidence="2">Belongs to the ABC transporter superfamily. ABCC family. Conjugate transporter (TC 3.A.1.208) subfamily.</text>
</comment>
<keyword evidence="10 12" id="KW-1133">Transmembrane helix</keyword>
<evidence type="ECO:0000256" key="5">
    <source>
        <dbReference type="ARBA" id="ARBA00022692"/>
    </source>
</evidence>
<dbReference type="PROSITE" id="PS00211">
    <property type="entry name" value="ABC_TRANSPORTER_1"/>
    <property type="match status" value="2"/>
</dbReference>
<dbReference type="InterPro" id="IPR003439">
    <property type="entry name" value="ABC_transporter-like_ATP-bd"/>
</dbReference>
<feature type="transmembrane region" description="Helical" evidence="12">
    <location>
        <begin position="524"/>
        <end position="548"/>
    </location>
</feature>
<dbReference type="InterPro" id="IPR044726">
    <property type="entry name" value="ABCC_6TM_D2"/>
</dbReference>
<comment type="subcellular location">
    <subcellularLocation>
        <location evidence="1">Vacuole membrane</location>
        <topology evidence="1">Multi-pass membrane protein</topology>
    </subcellularLocation>
</comment>
<feature type="transmembrane region" description="Helical" evidence="12">
    <location>
        <begin position="948"/>
        <end position="969"/>
    </location>
</feature>
<dbReference type="PANTHER" id="PTHR24223:SF443">
    <property type="entry name" value="MULTIDRUG-RESISTANCE LIKE PROTEIN 1, ISOFORM I"/>
    <property type="match status" value="1"/>
</dbReference>
<dbReference type="Gene3D" id="1.20.1560.10">
    <property type="entry name" value="ABC transporter type 1, transmembrane domain"/>
    <property type="match status" value="2"/>
</dbReference>
<evidence type="ECO:0000256" key="11">
    <source>
        <dbReference type="ARBA" id="ARBA00023136"/>
    </source>
</evidence>
<dbReference type="InterPro" id="IPR003593">
    <property type="entry name" value="AAA+_ATPase"/>
</dbReference>
<evidence type="ECO:0000256" key="1">
    <source>
        <dbReference type="ARBA" id="ARBA00004128"/>
    </source>
</evidence>
<organism evidence="15 16">
    <name type="scientific">Mycena citricolor</name>
    <dbReference type="NCBI Taxonomy" id="2018698"/>
    <lineage>
        <taxon>Eukaryota</taxon>
        <taxon>Fungi</taxon>
        <taxon>Dikarya</taxon>
        <taxon>Basidiomycota</taxon>
        <taxon>Agaricomycotina</taxon>
        <taxon>Agaricomycetes</taxon>
        <taxon>Agaricomycetidae</taxon>
        <taxon>Agaricales</taxon>
        <taxon>Marasmiineae</taxon>
        <taxon>Mycenaceae</taxon>
        <taxon>Mycena</taxon>
    </lineage>
</organism>
<dbReference type="PROSITE" id="PS50893">
    <property type="entry name" value="ABC_TRANSPORTER_2"/>
    <property type="match status" value="2"/>
</dbReference>
<dbReference type="InterPro" id="IPR027417">
    <property type="entry name" value="P-loop_NTPase"/>
</dbReference>
<feature type="domain" description="ABC transporter" evidence="13">
    <location>
        <begin position="1269"/>
        <end position="1504"/>
    </location>
</feature>
<evidence type="ECO:0000259" key="14">
    <source>
        <dbReference type="PROSITE" id="PS50929"/>
    </source>
</evidence>
<dbReference type="PROSITE" id="PS50929">
    <property type="entry name" value="ABC_TM1F"/>
    <property type="match status" value="2"/>
</dbReference>
<keyword evidence="9" id="KW-1278">Translocase</keyword>
<dbReference type="FunFam" id="1.20.1560.10:FF:000020">
    <property type="entry name" value="ABC metal ion transporter"/>
    <property type="match status" value="1"/>
</dbReference>
<feature type="transmembrane region" description="Helical" evidence="12">
    <location>
        <begin position="343"/>
        <end position="365"/>
    </location>
</feature>
<dbReference type="Proteomes" id="UP001295794">
    <property type="component" value="Unassembled WGS sequence"/>
</dbReference>
<feature type="domain" description="ABC transmembrane type-1" evidence="14">
    <location>
        <begin position="301"/>
        <end position="587"/>
    </location>
</feature>
<evidence type="ECO:0000313" key="16">
    <source>
        <dbReference type="Proteomes" id="UP001295794"/>
    </source>
</evidence>
<keyword evidence="16" id="KW-1185">Reference proteome</keyword>
<dbReference type="SMART" id="SM00382">
    <property type="entry name" value="AAA"/>
    <property type="match status" value="2"/>
</dbReference>
<dbReference type="EMBL" id="CAVNYO010000128">
    <property type="protein sequence ID" value="CAK5267599.1"/>
    <property type="molecule type" value="Genomic_DNA"/>
</dbReference>
<evidence type="ECO:0000313" key="15">
    <source>
        <dbReference type="EMBL" id="CAK5267599.1"/>
    </source>
</evidence>
<evidence type="ECO:0000256" key="10">
    <source>
        <dbReference type="ARBA" id="ARBA00022989"/>
    </source>
</evidence>
<dbReference type="CDD" id="cd03244">
    <property type="entry name" value="ABCC_MRP_domain2"/>
    <property type="match status" value="1"/>
</dbReference>
<dbReference type="InterPro" id="IPR011527">
    <property type="entry name" value="ABC1_TM_dom"/>
</dbReference>
<dbReference type="Gene3D" id="3.40.50.300">
    <property type="entry name" value="P-loop containing nucleotide triphosphate hydrolases"/>
    <property type="match status" value="2"/>
</dbReference>
<keyword evidence="8" id="KW-0067">ATP-binding</keyword>
<feature type="transmembrane region" description="Helical" evidence="12">
    <location>
        <begin position="165"/>
        <end position="184"/>
    </location>
</feature>
<dbReference type="SUPFAM" id="SSF52540">
    <property type="entry name" value="P-loop containing nucleoside triphosphate hydrolases"/>
    <property type="match status" value="2"/>
</dbReference>
<dbReference type="InterPro" id="IPR050173">
    <property type="entry name" value="ABC_transporter_C-like"/>
</dbReference>
<dbReference type="CDD" id="cd03250">
    <property type="entry name" value="ABCC_MRP_domain1"/>
    <property type="match status" value="1"/>
</dbReference>
<dbReference type="Pfam" id="PF00005">
    <property type="entry name" value="ABC_tran"/>
    <property type="match status" value="2"/>
</dbReference>
<dbReference type="CDD" id="cd18595">
    <property type="entry name" value="ABC_6TM_MRP1_2_3_6_D1_like"/>
    <property type="match status" value="1"/>
</dbReference>
<evidence type="ECO:0000256" key="2">
    <source>
        <dbReference type="ARBA" id="ARBA00009726"/>
    </source>
</evidence>
<dbReference type="FunFam" id="3.40.50.300:FF:000565">
    <property type="entry name" value="ABC bile acid transporter"/>
    <property type="match status" value="1"/>
</dbReference>
<keyword evidence="11 12" id="KW-0472">Membrane</keyword>
<dbReference type="GO" id="GO:0140359">
    <property type="term" value="F:ABC-type transporter activity"/>
    <property type="evidence" value="ECO:0007669"/>
    <property type="project" value="InterPro"/>
</dbReference>
<name>A0AAD2H0H2_9AGAR</name>
<keyword evidence="4" id="KW-0926">Vacuole</keyword>
<feature type="domain" description="ABC transporter" evidence="13">
    <location>
        <begin position="624"/>
        <end position="849"/>
    </location>
</feature>
<evidence type="ECO:0000256" key="4">
    <source>
        <dbReference type="ARBA" id="ARBA00022554"/>
    </source>
</evidence>
<dbReference type="GO" id="GO:0000329">
    <property type="term" value="C:fungal-type vacuole membrane"/>
    <property type="evidence" value="ECO:0007669"/>
    <property type="project" value="UniProtKB-ARBA"/>
</dbReference>
<evidence type="ECO:0008006" key="17">
    <source>
        <dbReference type="Google" id="ProtNLM"/>
    </source>
</evidence>
<feature type="transmembrane region" description="Helical" evidence="12">
    <location>
        <begin position="1179"/>
        <end position="1198"/>
    </location>
</feature>
<protein>
    <recommendedName>
        <fullName evidence="17">Metal resistance protein YCF1</fullName>
    </recommendedName>
</protein>
<gene>
    <name evidence="15" type="ORF">MYCIT1_LOCUS10254</name>
</gene>
<feature type="domain" description="ABC transmembrane type-1" evidence="14">
    <location>
        <begin position="950"/>
        <end position="1232"/>
    </location>
</feature>
<keyword evidence="3" id="KW-0813">Transport</keyword>
<dbReference type="Pfam" id="PF00664">
    <property type="entry name" value="ABC_membrane"/>
    <property type="match status" value="2"/>
</dbReference>
<feature type="transmembrane region" description="Helical" evidence="12">
    <location>
        <begin position="1072"/>
        <end position="1101"/>
    </location>
</feature>
<feature type="transmembrane region" description="Helical" evidence="12">
    <location>
        <begin position="416"/>
        <end position="435"/>
    </location>
</feature>
<keyword evidence="5 12" id="KW-0812">Transmembrane</keyword>
<dbReference type="Pfam" id="PF24357">
    <property type="entry name" value="TMD0_ABC"/>
    <property type="match status" value="1"/>
</dbReference>
<proteinExistence type="inferred from homology"/>
<feature type="transmembrane region" description="Helical" evidence="12">
    <location>
        <begin position="441"/>
        <end position="465"/>
    </location>
</feature>